<evidence type="ECO:0000313" key="3">
    <source>
        <dbReference type="Proteomes" id="UP000244335"/>
    </source>
</evidence>
<dbReference type="Proteomes" id="UP000244335">
    <property type="component" value="Unassembled WGS sequence"/>
</dbReference>
<dbReference type="SUPFAM" id="SSF52540">
    <property type="entry name" value="P-loop containing nucleoside triphosphate hydrolases"/>
    <property type="match status" value="1"/>
</dbReference>
<dbReference type="EMBL" id="QDFR01000003">
    <property type="protein sequence ID" value="PVE54006.1"/>
    <property type="molecule type" value="Genomic_DNA"/>
</dbReference>
<reference evidence="2 3" key="1">
    <citation type="submission" date="2018-04" db="EMBL/GenBank/DDBJ databases">
        <authorList>
            <person name="Hagen T."/>
        </authorList>
    </citation>
    <scope>NUCLEOTIDE SEQUENCE [LARGE SCALE GENOMIC DNA]</scope>
    <source>
        <strain evidence="2 3">TPD7009</strain>
    </source>
</reference>
<name>A0AA92C301_RHIRH</name>
<proteinExistence type="predicted"/>
<organism evidence="2 3">
    <name type="scientific">Rhizobium rhizogenes</name>
    <name type="common">Agrobacterium rhizogenes</name>
    <dbReference type="NCBI Taxonomy" id="359"/>
    <lineage>
        <taxon>Bacteria</taxon>
        <taxon>Pseudomonadati</taxon>
        <taxon>Pseudomonadota</taxon>
        <taxon>Alphaproteobacteria</taxon>
        <taxon>Hyphomicrobiales</taxon>
        <taxon>Rhizobiaceae</taxon>
        <taxon>Rhizobium/Agrobacterium group</taxon>
        <taxon>Rhizobium</taxon>
    </lineage>
</organism>
<evidence type="ECO:0000313" key="2">
    <source>
        <dbReference type="EMBL" id="PVE54006.1"/>
    </source>
</evidence>
<accession>A0AA92C301</accession>
<comment type="caution">
    <text evidence="2">The sequence shown here is derived from an EMBL/GenBank/DDBJ whole genome shotgun (WGS) entry which is preliminary data.</text>
</comment>
<evidence type="ECO:0008006" key="4">
    <source>
        <dbReference type="Google" id="ProtNLM"/>
    </source>
</evidence>
<dbReference type="AlphaFoldDB" id="A0AA92C301"/>
<feature type="coiled-coil region" evidence="1">
    <location>
        <begin position="397"/>
        <end position="474"/>
    </location>
</feature>
<protein>
    <recommendedName>
        <fullName evidence="4">Rad50/SbcC-type AAA domain-containing protein</fullName>
    </recommendedName>
</protein>
<sequence>MWGQLVINFPIFSSLEIKNYQLYPGLDGTGNIDLTLSAGPWVVLGVNGLGKSTLLLMLKHAFTGPVRMRGAGFTGDRADIQAVDNRMFAVRVGDGADKGTVTAAARFGRKLLTVSRSLKDLGLLEAKITDGTELAIILTEHEYRVALARLMGLGRFEDVLRTLDLVTFFLESREQLLWNVAGQFEVFRALLSPNSSAEMRKAEGQIVSADSSARNLNTTLFKMMKRRDTERSKLVKSLETRAWLAKATAELESAQSEEGEIHRRTERLREEVSDLRLRSNRADLQVSRYTEAYEELKFRTIKKAFSDVGTNEQYMLLKILADRVCPSCGSPADHVAAELESRLAAHECLICGAPSTDPEGDTGISGEIVAHAFSDLIDARAGHANLDLQLNTVSKLLLEQETSLERKRQEVDGLSREVRKWRSKLPTEDANDAAREEDRIEALRREVANFRLERDEAEATISNLLQTLKLSAEQIREKLEGHFNHYAEVFFAEKVRLVYAPRKATIGQQGKTFEFPAFEVEMTSSATDSNYIRRTANQVSLSQREYLDIIFRMSLIETFSEGNGSLVVDGPEGSVDAVFAEKAGELFSGLAERTAGTTIILACNIVEGAFIPYALKQYTTPELRQERLINLIDIAVPTAALRELHNEYKAAVDRIIATSAA</sequence>
<dbReference type="Gene3D" id="3.40.50.300">
    <property type="entry name" value="P-loop containing nucleotide triphosphate hydrolases"/>
    <property type="match status" value="2"/>
</dbReference>
<dbReference type="InterPro" id="IPR027417">
    <property type="entry name" value="P-loop_NTPase"/>
</dbReference>
<gene>
    <name evidence="2" type="ORF">DC430_12195</name>
</gene>
<evidence type="ECO:0000256" key="1">
    <source>
        <dbReference type="SAM" id="Coils"/>
    </source>
</evidence>
<keyword evidence="1" id="KW-0175">Coiled coil</keyword>